<dbReference type="SUPFAM" id="SSF55729">
    <property type="entry name" value="Acyl-CoA N-acyltransferases (Nat)"/>
    <property type="match status" value="1"/>
</dbReference>
<organism evidence="2 3">
    <name type="scientific">Staphylococcus gallinarum</name>
    <dbReference type="NCBI Taxonomy" id="1293"/>
    <lineage>
        <taxon>Bacteria</taxon>
        <taxon>Bacillati</taxon>
        <taxon>Bacillota</taxon>
        <taxon>Bacilli</taxon>
        <taxon>Bacillales</taxon>
        <taxon>Staphylococcaceae</taxon>
        <taxon>Staphylococcus</taxon>
    </lineage>
</organism>
<dbReference type="InterPro" id="IPR000182">
    <property type="entry name" value="GNAT_dom"/>
</dbReference>
<accession>A0A3A0W888</accession>
<dbReference type="EMBL" id="QYJN01000001">
    <property type="protein sequence ID" value="RIP37012.1"/>
    <property type="molecule type" value="Genomic_DNA"/>
</dbReference>
<keyword evidence="2" id="KW-0808">Transferase</keyword>
<evidence type="ECO:0000259" key="1">
    <source>
        <dbReference type="PROSITE" id="PS51186"/>
    </source>
</evidence>
<comment type="caution">
    <text evidence="2">The sequence shown here is derived from an EMBL/GenBank/DDBJ whole genome shotgun (WGS) entry which is preliminary data.</text>
</comment>
<dbReference type="OrthoDB" id="9795206at2"/>
<dbReference type="RefSeq" id="WP_119483827.1">
    <property type="nucleotide sequence ID" value="NZ_QYJN01000001.1"/>
</dbReference>
<evidence type="ECO:0000313" key="2">
    <source>
        <dbReference type="EMBL" id="RIP37012.1"/>
    </source>
</evidence>
<dbReference type="AlphaFoldDB" id="A0A3A0W888"/>
<dbReference type="PANTHER" id="PTHR43415:SF4">
    <property type="entry name" value="N-ACETYLTRANSFERASE DOMAIN-CONTAINING PROTEIN"/>
    <property type="match status" value="1"/>
</dbReference>
<protein>
    <submittedName>
        <fullName evidence="2">N-acetyltransferase</fullName>
    </submittedName>
</protein>
<reference evidence="2 3" key="1">
    <citation type="journal article" date="2016" name="Front. Microbiol.">
        <title>Comprehensive Phylogenetic Analysis of Bovine Non-aureus Staphylococci Species Based on Whole-Genome Sequencing.</title>
        <authorList>
            <person name="Naushad S."/>
            <person name="Barkema H.W."/>
            <person name="Luby C."/>
            <person name="Condas L.A."/>
            <person name="Nobrega D.B."/>
            <person name="Carson D.A."/>
            <person name="De Buck J."/>
        </authorList>
    </citation>
    <scope>NUCLEOTIDE SEQUENCE [LARGE SCALE GENOMIC DNA]</scope>
    <source>
        <strain evidence="2 3">SNUC 4781</strain>
    </source>
</reference>
<dbReference type="PANTHER" id="PTHR43415">
    <property type="entry name" value="SPERMIDINE N(1)-ACETYLTRANSFERASE"/>
    <property type="match status" value="1"/>
</dbReference>
<dbReference type="GO" id="GO:0016747">
    <property type="term" value="F:acyltransferase activity, transferring groups other than amino-acyl groups"/>
    <property type="evidence" value="ECO:0007669"/>
    <property type="project" value="InterPro"/>
</dbReference>
<proteinExistence type="predicted"/>
<feature type="domain" description="N-acetyltransferase" evidence="1">
    <location>
        <begin position="1"/>
        <end position="112"/>
    </location>
</feature>
<dbReference type="PROSITE" id="PS51186">
    <property type="entry name" value="GNAT"/>
    <property type="match status" value="1"/>
</dbReference>
<name>A0A3A0W888_STAGA</name>
<dbReference type="Proteomes" id="UP000265541">
    <property type="component" value="Unassembled WGS sequence"/>
</dbReference>
<evidence type="ECO:0000313" key="3">
    <source>
        <dbReference type="Proteomes" id="UP000265541"/>
    </source>
</evidence>
<sequence>MSTLAIKYKDEFLGVVTAYWEDKKSRWIECGIVIYKSNEWEKGLGYRIFKEWIYYLFQETNANRIGISTWSGNIRMVKVAKKVGMIEEGRIRQGRFVRGSFYDAIRMGILREEWNNL</sequence>
<gene>
    <name evidence="2" type="ORF">BUZ14_00260</name>
</gene>
<dbReference type="Pfam" id="PF13302">
    <property type="entry name" value="Acetyltransf_3"/>
    <property type="match status" value="1"/>
</dbReference>
<dbReference type="InterPro" id="IPR016181">
    <property type="entry name" value="Acyl_CoA_acyltransferase"/>
</dbReference>
<dbReference type="Gene3D" id="3.40.630.30">
    <property type="match status" value="1"/>
</dbReference>